<keyword evidence="2" id="KW-0805">Transcription regulation</keyword>
<dbReference type="GO" id="GO:0000978">
    <property type="term" value="F:RNA polymerase II cis-regulatory region sequence-specific DNA binding"/>
    <property type="evidence" value="ECO:0007669"/>
    <property type="project" value="TreeGrafter"/>
</dbReference>
<accession>A0A7S7RFV6</accession>
<dbReference type="VEuPathDB" id="CryptoDB:CPATCC_0017430"/>
<dbReference type="InterPro" id="IPR003958">
    <property type="entry name" value="CBFA_NFYB_domain"/>
</dbReference>
<dbReference type="PANTHER" id="PTHR10252">
    <property type="entry name" value="HISTONE-LIKE TRANSCRIPTION FACTOR CCAAT-RELATED"/>
    <property type="match status" value="1"/>
</dbReference>
<protein>
    <recommendedName>
        <fullName evidence="7">Transcription factor CBF/NF-Y/archaeal histone domain-containing protein</fullName>
    </recommendedName>
</protein>
<keyword evidence="4" id="KW-0804">Transcription</keyword>
<dbReference type="Proteomes" id="UP000593906">
    <property type="component" value="Chromosome 4"/>
</dbReference>
<gene>
    <name evidence="8" type="ORF">CPATCC_001506</name>
</gene>
<dbReference type="InterPro" id="IPR009072">
    <property type="entry name" value="Histone-fold"/>
</dbReference>
<keyword evidence="3" id="KW-0238">DNA-binding</keyword>
<dbReference type="AlphaFoldDB" id="A0A7S7RFV6"/>
<dbReference type="PANTHER" id="PTHR10252:SF8">
    <property type="entry name" value="NUCLEAR TRANSCRIPTION FACTOR Y SUBUNIT GAMMA"/>
    <property type="match status" value="1"/>
</dbReference>
<dbReference type="Gene3D" id="1.10.20.10">
    <property type="entry name" value="Histone, subunit A"/>
    <property type="match status" value="1"/>
</dbReference>
<dbReference type="EMBL" id="CP044419">
    <property type="protein sequence ID" value="QOY41920.1"/>
    <property type="molecule type" value="Genomic_DNA"/>
</dbReference>
<evidence type="ECO:0000313" key="8">
    <source>
        <dbReference type="EMBL" id="QOY41920.1"/>
    </source>
</evidence>
<comment type="subcellular location">
    <subcellularLocation>
        <location evidence="1">Nucleus</location>
    </subcellularLocation>
</comment>
<keyword evidence="5" id="KW-0539">Nucleus</keyword>
<evidence type="ECO:0000256" key="6">
    <source>
        <dbReference type="ARBA" id="ARBA00038129"/>
    </source>
</evidence>
<dbReference type="GO" id="GO:0000981">
    <property type="term" value="F:DNA-binding transcription factor activity, RNA polymerase II-specific"/>
    <property type="evidence" value="ECO:0007669"/>
    <property type="project" value="TreeGrafter"/>
</dbReference>
<dbReference type="GO" id="GO:0005634">
    <property type="term" value="C:nucleus"/>
    <property type="evidence" value="ECO:0007669"/>
    <property type="project" value="UniProtKB-SubCell"/>
</dbReference>
<organism evidence="8 9">
    <name type="scientific">Cryptosporidium parvum</name>
    <dbReference type="NCBI Taxonomy" id="5807"/>
    <lineage>
        <taxon>Eukaryota</taxon>
        <taxon>Sar</taxon>
        <taxon>Alveolata</taxon>
        <taxon>Apicomplexa</taxon>
        <taxon>Conoidasida</taxon>
        <taxon>Coccidia</taxon>
        <taxon>Eucoccidiorida</taxon>
        <taxon>Eimeriorina</taxon>
        <taxon>Cryptosporidiidae</taxon>
        <taxon>Cryptosporidium</taxon>
    </lineage>
</organism>
<dbReference type="Pfam" id="PF00808">
    <property type="entry name" value="CBFD_NFYB_HMF"/>
    <property type="match status" value="1"/>
</dbReference>
<evidence type="ECO:0000256" key="1">
    <source>
        <dbReference type="ARBA" id="ARBA00004123"/>
    </source>
</evidence>
<dbReference type="GO" id="GO:0046982">
    <property type="term" value="F:protein heterodimerization activity"/>
    <property type="evidence" value="ECO:0007669"/>
    <property type="project" value="InterPro"/>
</dbReference>
<evidence type="ECO:0000256" key="5">
    <source>
        <dbReference type="ARBA" id="ARBA00023242"/>
    </source>
</evidence>
<dbReference type="InterPro" id="IPR050568">
    <property type="entry name" value="Transcr_DNA_Rep_Reg"/>
</dbReference>
<comment type="similarity">
    <text evidence="6">Belongs to the NFYC/HAP5 subunit family.</text>
</comment>
<sequence length="342" mass="38996">MSFPNNQGIMDYLIQNNKEIADYNVDSMLTTQSEPQYNGMETISQVDLSDNYINDSYKSGSDTAISEFVGSHQLNQTSLSSFTLNSASYMAPSSRSTSSSSNSVISSSSLVSNSSIYSREDINIISKEYISHENQSNIPVFSKDELKTLSRCLPHTKIKKIIKCSGAVNHMIGSEVPALLAIACELFVRDLTSFSWNFTRRAKRRTVQVQDIKSVSSKDFRLKRLLYASKSQLKNISYENESLGQNKKPILNYYSGGIYPQSMQIPTSTTQSTQIYPKHFNRSQNNQQNIINKQSINRHINNYNIDQEFQKSYNLSPNQHTQYNINQFNSNNINYYNGYYHH</sequence>
<evidence type="ECO:0000256" key="4">
    <source>
        <dbReference type="ARBA" id="ARBA00023163"/>
    </source>
</evidence>
<evidence type="ECO:0000256" key="3">
    <source>
        <dbReference type="ARBA" id="ARBA00023125"/>
    </source>
</evidence>
<feature type="domain" description="Transcription factor CBF/NF-Y/archaeal histone" evidence="7">
    <location>
        <begin position="153"/>
        <end position="214"/>
    </location>
</feature>
<name>A0A7S7RFV6_CRYPV</name>
<evidence type="ECO:0000313" key="9">
    <source>
        <dbReference type="Proteomes" id="UP000593906"/>
    </source>
</evidence>
<evidence type="ECO:0000256" key="2">
    <source>
        <dbReference type="ARBA" id="ARBA00023015"/>
    </source>
</evidence>
<evidence type="ECO:0000259" key="7">
    <source>
        <dbReference type="Pfam" id="PF00808"/>
    </source>
</evidence>
<proteinExistence type="inferred from homology"/>
<reference evidence="8 9" key="1">
    <citation type="submission" date="2019-09" db="EMBL/GenBank/DDBJ databases">
        <title>Consistent, comparative and evidence-based genome assembly and annotation for Cryptosporidium parvum, C. hominis and C. tyzzeri.</title>
        <authorList>
            <person name="Baptista R.P."/>
            <person name="Li Y."/>
            <person name="Sateriale A."/>
            <person name="Ansell B."/>
            <person name="Jex A."/>
            <person name="Sanders M."/>
            <person name="Brooks K."/>
            <person name="Tracey A."/>
            <person name="Berriman M."/>
            <person name="Striepen B."/>
            <person name="Cotton J.A."/>
            <person name="Kissinger J.C."/>
        </authorList>
    </citation>
    <scope>NUCLEOTIDE SEQUENCE [LARGE SCALE GENOMIC DNA]</scope>
    <source>
        <strain evidence="8 9">IOWA-ATCC</strain>
    </source>
</reference>
<dbReference type="SUPFAM" id="SSF47113">
    <property type="entry name" value="Histone-fold"/>
    <property type="match status" value="1"/>
</dbReference>